<keyword evidence="7 12" id="KW-0798">TonB box</keyword>
<protein>
    <submittedName>
        <fullName evidence="16">TonB-dependent receptor</fullName>
    </submittedName>
</protein>
<evidence type="ECO:0000256" key="10">
    <source>
        <dbReference type="PROSITE-ProRule" id="PRU01360"/>
    </source>
</evidence>
<dbReference type="eggNOG" id="COG4771">
    <property type="taxonomic scope" value="Bacteria"/>
</dbReference>
<keyword evidence="6" id="KW-0406">Ion transport</keyword>
<accession>I3TPS4</accession>
<keyword evidence="4 10" id="KW-0812">Transmembrane</keyword>
<evidence type="ECO:0000256" key="12">
    <source>
        <dbReference type="RuleBase" id="RU003357"/>
    </source>
</evidence>
<feature type="domain" description="TonB-dependent receptor-like beta-barrel" evidence="14">
    <location>
        <begin position="258"/>
        <end position="638"/>
    </location>
</feature>
<dbReference type="InterPro" id="IPR000531">
    <property type="entry name" value="Beta-barrel_TonB"/>
</dbReference>
<evidence type="ECO:0000259" key="15">
    <source>
        <dbReference type="Pfam" id="PF07715"/>
    </source>
</evidence>
<feature type="signal peptide" evidence="13">
    <location>
        <begin position="1"/>
        <end position="35"/>
    </location>
</feature>
<evidence type="ECO:0000259" key="14">
    <source>
        <dbReference type="Pfam" id="PF00593"/>
    </source>
</evidence>
<evidence type="ECO:0000256" key="1">
    <source>
        <dbReference type="ARBA" id="ARBA00004571"/>
    </source>
</evidence>
<dbReference type="Gene3D" id="2.170.130.10">
    <property type="entry name" value="TonB-dependent receptor, plug domain"/>
    <property type="match status" value="1"/>
</dbReference>
<dbReference type="CDD" id="cd01347">
    <property type="entry name" value="ligand_gated_channel"/>
    <property type="match status" value="1"/>
</dbReference>
<evidence type="ECO:0000256" key="9">
    <source>
        <dbReference type="ARBA" id="ARBA00023237"/>
    </source>
</evidence>
<sequence length="667" mass="73485">MMTDRRGRRARWRATTTTTAGAAMAGMMMSVAAEAQERRAVELDQMVVSATRTEEEARTAPASVTVVDGEDLKAYPVSDLTEAIRDIPGISLTAGSQGRRQISIRGMDPSFTLMLLDGKRVNSTESVFRHNDFDIGAIPVAAIDRIEVVRGGMSALYGSEAMGGVVNIITKPAARHWTGSVDLGFDMPTEGDRGTEARTSFFLSGPLVDEKLAVTVTGTFDRREIWNGLDGGAVTDGSGNPVIRPNGTVVNRSDLATLEGREDYQGRVKFTLTPDDDQTIEAEYGQSRQTRFGEYYISGWGDADAVVKRRDMGLSHEGDWDWGTTFIRAYAETSETAEDSIRQENRVIEGNVSLPLDRHTLVMGAEARWIELKSPEEFDSGRAETDAQALYLQDEFRLTDEIKLLAGGRLDEDKYFGTHFTPRGYVVWTPTREITIKGGVSTGFKAPTLRQLTEDSRTSSCRGSCYIKGNPDLKPEESVNYELSAGYDTGSWGATVTLFQNDIENLIETPRGNGVTPVGQENGRNVFVPVNINEARIRGVEANAYTMLWDFGRLSANWTWLDPRNEVTGAVLDNRPKHTINGKLDWFVSDEVTAYTRATYTGRQRSGALTLDPYTVVDLGADWMINETFSVRGGVLNVADSRTDDPDDAYAFVERGRTVFVGASARF</sequence>
<comment type="subcellular location">
    <subcellularLocation>
        <location evidence="1 10">Cell outer membrane</location>
        <topology evidence="1 10">Multi-pass membrane protein</topology>
    </subcellularLocation>
</comment>
<dbReference type="GO" id="GO:0044718">
    <property type="term" value="P:siderophore transmembrane transport"/>
    <property type="evidence" value="ECO:0007669"/>
    <property type="project" value="TreeGrafter"/>
</dbReference>
<dbReference type="Pfam" id="PF00593">
    <property type="entry name" value="TonB_dep_Rec_b-barrel"/>
    <property type="match status" value="1"/>
</dbReference>
<dbReference type="STRING" id="1110502.TMO_2924"/>
<dbReference type="PATRIC" id="fig|1110502.3.peg.2998"/>
<evidence type="ECO:0000256" key="2">
    <source>
        <dbReference type="ARBA" id="ARBA00022448"/>
    </source>
</evidence>
<feature type="chain" id="PRO_5003680267" evidence="13">
    <location>
        <begin position="36"/>
        <end position="667"/>
    </location>
</feature>
<dbReference type="InterPro" id="IPR012910">
    <property type="entry name" value="Plug_dom"/>
</dbReference>
<proteinExistence type="inferred from homology"/>
<dbReference type="Proteomes" id="UP000005258">
    <property type="component" value="Chromosome"/>
</dbReference>
<keyword evidence="16" id="KW-0675">Receptor</keyword>
<dbReference type="PANTHER" id="PTHR30069">
    <property type="entry name" value="TONB-DEPENDENT OUTER MEMBRANE RECEPTOR"/>
    <property type="match status" value="1"/>
</dbReference>
<keyword evidence="17" id="KW-1185">Reference proteome</keyword>
<evidence type="ECO:0000256" key="8">
    <source>
        <dbReference type="ARBA" id="ARBA00023136"/>
    </source>
</evidence>
<organism evidence="16 17">
    <name type="scientific">Tistrella mobilis (strain KA081020-065)</name>
    <dbReference type="NCBI Taxonomy" id="1110502"/>
    <lineage>
        <taxon>Bacteria</taxon>
        <taxon>Pseudomonadati</taxon>
        <taxon>Pseudomonadota</taxon>
        <taxon>Alphaproteobacteria</taxon>
        <taxon>Geminicoccales</taxon>
        <taxon>Geminicoccaceae</taxon>
        <taxon>Tistrella</taxon>
    </lineage>
</organism>
<dbReference type="Gene3D" id="2.40.170.20">
    <property type="entry name" value="TonB-dependent receptor, beta-barrel domain"/>
    <property type="match status" value="1"/>
</dbReference>
<feature type="domain" description="TonB-dependent receptor plug" evidence="15">
    <location>
        <begin position="57"/>
        <end position="165"/>
    </location>
</feature>
<dbReference type="SUPFAM" id="SSF56935">
    <property type="entry name" value="Porins"/>
    <property type="match status" value="1"/>
</dbReference>
<dbReference type="HOGENOM" id="CLU_008287_18_2_5"/>
<keyword evidence="9 10" id="KW-0998">Cell outer membrane</keyword>
<keyword evidence="5 13" id="KW-0732">Signal</keyword>
<reference evidence="16 17" key="1">
    <citation type="journal article" date="2012" name="J. Am. Chem. Soc.">
        <title>Bacterial biosynthesis and maturation of the didemnin anti-cancer agents.</title>
        <authorList>
            <person name="Xu Y."/>
            <person name="Kersten R.D."/>
            <person name="Nam S.J."/>
            <person name="Lu L."/>
            <person name="Al-Suwailem A.M."/>
            <person name="Zheng H."/>
            <person name="Fenical W."/>
            <person name="Dorrestein P.C."/>
            <person name="Moore B.S."/>
            <person name="Qian P.Y."/>
        </authorList>
    </citation>
    <scope>NUCLEOTIDE SEQUENCE [LARGE SCALE GENOMIC DNA]</scope>
    <source>
        <strain evidence="16 17">KA081020-065</strain>
    </source>
</reference>
<dbReference type="InterPro" id="IPR010917">
    <property type="entry name" value="TonB_rcpt_CS"/>
</dbReference>
<dbReference type="GO" id="GO:0015344">
    <property type="term" value="F:siderophore uptake transmembrane transporter activity"/>
    <property type="evidence" value="ECO:0007669"/>
    <property type="project" value="TreeGrafter"/>
</dbReference>
<comment type="similarity">
    <text evidence="10 12">Belongs to the TonB-dependent receptor family.</text>
</comment>
<evidence type="ECO:0000256" key="7">
    <source>
        <dbReference type="ARBA" id="ARBA00023077"/>
    </source>
</evidence>
<evidence type="ECO:0000256" key="13">
    <source>
        <dbReference type="SAM" id="SignalP"/>
    </source>
</evidence>
<feature type="short sequence motif" description="TonB C-terminal box" evidence="11">
    <location>
        <begin position="650"/>
        <end position="667"/>
    </location>
</feature>
<dbReference type="InterPro" id="IPR039426">
    <property type="entry name" value="TonB-dep_rcpt-like"/>
</dbReference>
<keyword evidence="2 10" id="KW-0813">Transport</keyword>
<evidence type="ECO:0000256" key="4">
    <source>
        <dbReference type="ARBA" id="ARBA00022692"/>
    </source>
</evidence>
<keyword evidence="3 10" id="KW-1134">Transmembrane beta strand</keyword>
<dbReference type="PROSITE" id="PS52016">
    <property type="entry name" value="TONB_DEPENDENT_REC_3"/>
    <property type="match status" value="1"/>
</dbReference>
<evidence type="ECO:0000313" key="17">
    <source>
        <dbReference type="Proteomes" id="UP000005258"/>
    </source>
</evidence>
<evidence type="ECO:0000256" key="5">
    <source>
        <dbReference type="ARBA" id="ARBA00022729"/>
    </source>
</evidence>
<evidence type="ECO:0000313" key="16">
    <source>
        <dbReference type="EMBL" id="AFK54762.1"/>
    </source>
</evidence>
<evidence type="ECO:0000256" key="11">
    <source>
        <dbReference type="PROSITE-ProRule" id="PRU10144"/>
    </source>
</evidence>
<keyword evidence="8 10" id="KW-0472">Membrane</keyword>
<dbReference type="EMBL" id="CP003236">
    <property type="protein sequence ID" value="AFK54762.1"/>
    <property type="molecule type" value="Genomic_DNA"/>
</dbReference>
<dbReference type="PROSITE" id="PS01156">
    <property type="entry name" value="TONB_DEPENDENT_REC_2"/>
    <property type="match status" value="1"/>
</dbReference>
<evidence type="ECO:0000256" key="3">
    <source>
        <dbReference type="ARBA" id="ARBA00022452"/>
    </source>
</evidence>
<evidence type="ECO:0000256" key="6">
    <source>
        <dbReference type="ARBA" id="ARBA00023065"/>
    </source>
</evidence>
<dbReference type="GO" id="GO:0009279">
    <property type="term" value="C:cell outer membrane"/>
    <property type="evidence" value="ECO:0007669"/>
    <property type="project" value="UniProtKB-SubCell"/>
</dbReference>
<dbReference type="InterPro" id="IPR037066">
    <property type="entry name" value="Plug_dom_sf"/>
</dbReference>
<dbReference type="PANTHER" id="PTHR30069:SF53">
    <property type="entry name" value="COLICIN I RECEPTOR-RELATED"/>
    <property type="match status" value="1"/>
</dbReference>
<dbReference type="AlphaFoldDB" id="I3TPS4"/>
<dbReference type="KEGG" id="tmo:TMO_2924"/>
<gene>
    <name evidence="16" type="ordered locus">TMO_2924</name>
</gene>
<dbReference type="Pfam" id="PF07715">
    <property type="entry name" value="Plug"/>
    <property type="match status" value="1"/>
</dbReference>
<dbReference type="InterPro" id="IPR036942">
    <property type="entry name" value="Beta-barrel_TonB_sf"/>
</dbReference>
<name>I3TPS4_TISMK</name>